<comment type="caution">
    <text evidence="5">The sequence shown here is derived from an EMBL/GenBank/DDBJ whole genome shotgun (WGS) entry which is preliminary data.</text>
</comment>
<evidence type="ECO:0000256" key="1">
    <source>
        <dbReference type="ARBA" id="ARBA00023015"/>
    </source>
</evidence>
<gene>
    <name evidence="5" type="ORF">BCS90_25090</name>
</gene>
<dbReference type="RefSeq" id="WP_154724080.1">
    <property type="nucleotide sequence ID" value="NZ_CP170589.1"/>
</dbReference>
<proteinExistence type="predicted"/>
<reference evidence="5" key="1">
    <citation type="submission" date="2016-07" db="EMBL/GenBank/DDBJ databases">
        <authorList>
            <person name="Kauffman K."/>
            <person name="Arevalo P."/>
            <person name="Polz M.F."/>
        </authorList>
    </citation>
    <scope>NUCLEOTIDE SEQUENCE</scope>
    <source>
        <strain evidence="5">10N.222.46.E12</strain>
    </source>
</reference>
<dbReference type="SUPFAM" id="SSF47413">
    <property type="entry name" value="lambda repressor-like DNA-binding domains"/>
    <property type="match status" value="1"/>
</dbReference>
<keyword evidence="1" id="KW-0805">Transcription regulation</keyword>
<dbReference type="InterPro" id="IPR010982">
    <property type="entry name" value="Lambda_DNA-bd_dom_sf"/>
</dbReference>
<organism evidence="5">
    <name type="scientific">Vibrio cyclitrophicus</name>
    <dbReference type="NCBI Taxonomy" id="47951"/>
    <lineage>
        <taxon>Bacteria</taxon>
        <taxon>Pseudomonadati</taxon>
        <taxon>Pseudomonadota</taxon>
        <taxon>Gammaproteobacteria</taxon>
        <taxon>Vibrionales</taxon>
        <taxon>Vibrionaceae</taxon>
        <taxon>Vibrio</taxon>
    </lineage>
</organism>
<protein>
    <submittedName>
        <fullName evidence="5">Transcriptional regulator</fullName>
    </submittedName>
</protein>
<dbReference type="SMART" id="SM00354">
    <property type="entry name" value="HTH_LACI"/>
    <property type="match status" value="1"/>
</dbReference>
<sequence length="335" mass="37163">MVTPKRKSRPSLQDIADQVNVTKMTVSRYLRDPNLVAERTREKIAKAIEEQGYIHNRAPAMLSKSSSKSIGVLLPSLSNQVFSSFVHGIESITNKRGYEVLLSHYSYSDEIEERRIATLLSYQVDGVILTGTTHTARTLKMLETAGIPIVEAMELTDNPIDIVVGLDHKSAARHAVKSLIIKGKNKIGYFGARLDNRTKYRMEGYDRAILDAGLQKYHFLTSSHSSFTLGRELLERALIECPDLDAIFCTNDDIAIGVILACAEKGIDVPNDISIIGYNALDIGQAISPKLTSVYTPRYEIGQTSAELLLDKVEGKFIDKKFYDLGFTLTQGESS</sequence>
<keyword evidence="2" id="KW-0238">DNA-binding</keyword>
<dbReference type="InterPro" id="IPR000843">
    <property type="entry name" value="HTH_LacI"/>
</dbReference>
<keyword evidence="3" id="KW-0804">Transcription</keyword>
<dbReference type="SUPFAM" id="SSF53822">
    <property type="entry name" value="Periplasmic binding protein-like I"/>
    <property type="match status" value="1"/>
</dbReference>
<name>A0A7Z1MFG8_9VIBR</name>
<dbReference type="PANTHER" id="PTHR30146:SF2">
    <property type="entry name" value="HTH-TYPE TRANSCRIPTIONAL REGULATOR GNTR"/>
    <property type="match status" value="1"/>
</dbReference>
<dbReference type="PROSITE" id="PS00356">
    <property type="entry name" value="HTH_LACI_1"/>
    <property type="match status" value="1"/>
</dbReference>
<dbReference type="Gene3D" id="1.10.260.40">
    <property type="entry name" value="lambda repressor-like DNA-binding domains"/>
    <property type="match status" value="1"/>
</dbReference>
<dbReference type="EMBL" id="MDBS01000065">
    <property type="protein sequence ID" value="PMP24610.1"/>
    <property type="molecule type" value="Genomic_DNA"/>
</dbReference>
<reference evidence="5" key="2">
    <citation type="journal article" date="2018" name="Nature">
        <title>A major lineage of non-tailed dsDNA viruses as unrecognized killers of marine bacteria.</title>
        <authorList>
            <person name="Kauffman K.M."/>
            <person name="Hussain F.A."/>
            <person name="Yang J."/>
            <person name="Arevalo P."/>
            <person name="Brown J.M."/>
            <person name="Chang W.K."/>
            <person name="VanInsberghe D."/>
            <person name="Elsherbini J."/>
            <person name="Sharma R.S."/>
            <person name="Cutler M.B."/>
            <person name="Kelly L."/>
            <person name="Polz M.F."/>
        </authorList>
    </citation>
    <scope>NUCLEOTIDE SEQUENCE</scope>
    <source>
        <strain evidence="5">10N.222.46.E12</strain>
    </source>
</reference>
<evidence type="ECO:0000256" key="2">
    <source>
        <dbReference type="ARBA" id="ARBA00023125"/>
    </source>
</evidence>
<dbReference type="PANTHER" id="PTHR30146">
    <property type="entry name" value="LACI-RELATED TRANSCRIPTIONAL REPRESSOR"/>
    <property type="match status" value="1"/>
</dbReference>
<dbReference type="InterPro" id="IPR001761">
    <property type="entry name" value="Peripla_BP/Lac1_sug-bd_dom"/>
</dbReference>
<evidence type="ECO:0000259" key="4">
    <source>
        <dbReference type="PROSITE" id="PS50932"/>
    </source>
</evidence>
<dbReference type="Pfam" id="PF00356">
    <property type="entry name" value="LacI"/>
    <property type="match status" value="1"/>
</dbReference>
<dbReference type="Pfam" id="PF00532">
    <property type="entry name" value="Peripla_BP_1"/>
    <property type="match status" value="1"/>
</dbReference>
<dbReference type="CDD" id="cd01392">
    <property type="entry name" value="HTH_LacI"/>
    <property type="match status" value="1"/>
</dbReference>
<evidence type="ECO:0000313" key="5">
    <source>
        <dbReference type="EMBL" id="PMP24610.1"/>
    </source>
</evidence>
<dbReference type="InterPro" id="IPR028082">
    <property type="entry name" value="Peripla_BP_I"/>
</dbReference>
<dbReference type="AlphaFoldDB" id="A0A7Z1MFG8"/>
<dbReference type="CDD" id="cd01575">
    <property type="entry name" value="PBP1_GntR"/>
    <property type="match status" value="1"/>
</dbReference>
<dbReference type="GO" id="GO:0003700">
    <property type="term" value="F:DNA-binding transcription factor activity"/>
    <property type="evidence" value="ECO:0007669"/>
    <property type="project" value="TreeGrafter"/>
</dbReference>
<evidence type="ECO:0000256" key="3">
    <source>
        <dbReference type="ARBA" id="ARBA00023163"/>
    </source>
</evidence>
<dbReference type="GO" id="GO:0000976">
    <property type="term" value="F:transcription cis-regulatory region binding"/>
    <property type="evidence" value="ECO:0007669"/>
    <property type="project" value="TreeGrafter"/>
</dbReference>
<feature type="domain" description="HTH lacI-type" evidence="4">
    <location>
        <begin position="10"/>
        <end position="64"/>
    </location>
</feature>
<dbReference type="PROSITE" id="PS50932">
    <property type="entry name" value="HTH_LACI_2"/>
    <property type="match status" value="1"/>
</dbReference>
<accession>A0A7Z1MFG8</accession>
<dbReference type="Gene3D" id="3.40.50.2300">
    <property type="match status" value="2"/>
</dbReference>